<dbReference type="PANTHER" id="PTHR30121">
    <property type="entry name" value="UNCHARACTERIZED PROTEIN YJGR-RELATED"/>
    <property type="match status" value="1"/>
</dbReference>
<proteinExistence type="predicted"/>
<sequence>MFGFIKRVERPNAAPAAEEARPGRVHRKGLTVRERRRQAMRPPSFTDHMPVVDCLPGSGTFIFEDGLSRAMMFELTPIPTSTRSEDYLLARCREIQNAISSLPEHDTAPWVVQFYCNDDTELSAFVDQVRAYVIEVNGGPASDRASRIAESDLTRTVLEQLAEHFEQVSRDEGLFVDDLVSGEVWRGQIRRVRCAIYRRYPPGYDIAREREQPLDQLKLAADALIASLRETGITTRRMDRLDYWAWMLPYINPVPDYLGSVREMLDAFALPADGNVVPQFDLGEAIFTDWPESDPDEGIWRFGKRAFRAMALQHMQQSPEVGHFTAERAIADKQVARFDRLPVGAMLCATFVATPQDTMRARIGAIQMASRAQTAEAGHTYDEAEAVLERMAQRDKLFPCFLSVIVRGDDDARLSENVSAVQGSLSNAGLKFIDPRHELIGCDVFLRSLPMCFDPVFDEKHMRRSRLMFASQIAALLPLYGRARGTGSPGFMLWNRGGEPLLVDPLNRNDRKANGHLLVLGPTGAGKSATLNYLCMTTMAVHRPRMIIVDAGESFQLLGDFFAAHGLRVHRQHIAPGKPVSLPVFANAMQLLERDAGMSPETLEAAQDEQGEGDEEGDEERRDYLGEMVIQARLMITGGESAEEARMSRADQYLIAQAILNAALEAKRDGKPHPRVEDVARCLMAMRKATDLGEARRARAEEMGQAMMVFCDEGLRGEVFNGYGEDWPDADVIIVELGHFAREGYEDALAIAYTSLVNRVQSVIEASHYEGRPTIFLTDEGHIVTRNPLLSPFLVKATKMWRKLGAWFWLATQNMEDFPDQAARILNMCEWWLVLTLRNPNEIDEIARFRPLTEAQRKMIQDARKAAPKYTEGVLLNAMGEYLFRNVPPTLPLALAMTEQHEKAERGRIMRERGCSELEAAYEVARRLKEKRS</sequence>
<evidence type="ECO:0000313" key="1">
    <source>
        <dbReference type="EMBL" id="MBT0960332.1"/>
    </source>
</evidence>
<dbReference type="NCBIfam" id="TIGR03744">
    <property type="entry name" value="traC_PFL_4706"/>
    <property type="match status" value="1"/>
</dbReference>
<accession>A0A944D9F2</accession>
<reference evidence="2" key="1">
    <citation type="journal article" date="2022" name="ISME J.">
        <title>Genetic and phylogenetic analysis of dissimilatory iodate-reducing bacteria identifies potential niches across the world's oceans.</title>
        <authorList>
            <person name="Reyes-Umana V."/>
            <person name="Henning Z."/>
            <person name="Lee K."/>
            <person name="Barnum T.P."/>
            <person name="Coates J.D."/>
        </authorList>
    </citation>
    <scope>NUCLEOTIDE SEQUENCE [LARGE SCALE GENOMIC DNA]</scope>
    <source>
        <strain evidence="2">IR12</strain>
    </source>
</reference>
<dbReference type="InterPro" id="IPR025955">
    <property type="entry name" value="TraC/Conjuga_ATPase"/>
</dbReference>
<protein>
    <submittedName>
        <fullName evidence="1">Conjugative transfer ATPase</fullName>
    </submittedName>
</protein>
<dbReference type="AlphaFoldDB" id="A0A944D9F2"/>
<dbReference type="SUPFAM" id="SSF52540">
    <property type="entry name" value="P-loop containing nucleoside triphosphate hydrolases"/>
    <property type="match status" value="1"/>
</dbReference>
<organism evidence="1 2">
    <name type="scientific">Denitromonas iodatirespirans</name>
    <dbReference type="NCBI Taxonomy" id="2795389"/>
    <lineage>
        <taxon>Bacteria</taxon>
        <taxon>Pseudomonadati</taxon>
        <taxon>Pseudomonadota</taxon>
        <taxon>Betaproteobacteria</taxon>
        <taxon>Rhodocyclales</taxon>
        <taxon>Zoogloeaceae</taxon>
        <taxon>Denitromonas</taxon>
    </lineage>
</organism>
<dbReference type="Proteomes" id="UP000694660">
    <property type="component" value="Unassembled WGS sequence"/>
</dbReference>
<gene>
    <name evidence="1" type="ORF">I8J34_04020</name>
</gene>
<dbReference type="EMBL" id="JAEKFT010000003">
    <property type="protein sequence ID" value="MBT0960332.1"/>
    <property type="molecule type" value="Genomic_DNA"/>
</dbReference>
<dbReference type="PANTHER" id="PTHR30121:SF12">
    <property type="entry name" value="TYPE IV SECRETION SYSTEM PROTEIN CAGE"/>
    <property type="match status" value="1"/>
</dbReference>
<keyword evidence="2" id="KW-1185">Reference proteome</keyword>
<evidence type="ECO:0000313" key="2">
    <source>
        <dbReference type="Proteomes" id="UP000694660"/>
    </source>
</evidence>
<dbReference type="Pfam" id="PF11130">
    <property type="entry name" value="TraC_F_IV"/>
    <property type="match status" value="1"/>
</dbReference>
<dbReference type="InterPro" id="IPR027417">
    <property type="entry name" value="P-loop_NTPase"/>
</dbReference>
<dbReference type="Gene3D" id="3.40.50.300">
    <property type="entry name" value="P-loop containing nucleotide triphosphate hydrolases"/>
    <property type="match status" value="2"/>
</dbReference>
<dbReference type="RefSeq" id="WP_214360084.1">
    <property type="nucleotide sequence ID" value="NZ_JAEKFT010000003.1"/>
</dbReference>
<dbReference type="InterPro" id="IPR051162">
    <property type="entry name" value="T4SS_component"/>
</dbReference>
<comment type="caution">
    <text evidence="1">The sequence shown here is derived from an EMBL/GenBank/DDBJ whole genome shotgun (WGS) entry which is preliminary data.</text>
</comment>
<dbReference type="InterPro" id="IPR022303">
    <property type="entry name" value="Conjug_Trfer_ATPase"/>
</dbReference>
<name>A0A944D9F2_DENI1</name>